<dbReference type="EMBL" id="WIUZ02000010">
    <property type="protein sequence ID" value="KAF9783439.1"/>
    <property type="molecule type" value="Genomic_DNA"/>
</dbReference>
<evidence type="ECO:0000313" key="1">
    <source>
        <dbReference type="EMBL" id="KAF9783439.1"/>
    </source>
</evidence>
<gene>
    <name evidence="1" type="ORF">BJ322DRAFT_152245</name>
</gene>
<keyword evidence="2" id="KW-1185">Reference proteome</keyword>
<accession>A0A9P6L5I0</accession>
<reference evidence="1" key="2">
    <citation type="submission" date="2020-11" db="EMBL/GenBank/DDBJ databases">
        <authorList>
            <consortium name="DOE Joint Genome Institute"/>
            <person name="Kuo A."/>
            <person name="Miyauchi S."/>
            <person name="Kiss E."/>
            <person name="Drula E."/>
            <person name="Kohler A."/>
            <person name="Sanchez-Garcia M."/>
            <person name="Andreopoulos B."/>
            <person name="Barry K.W."/>
            <person name="Bonito G."/>
            <person name="Buee M."/>
            <person name="Carver A."/>
            <person name="Chen C."/>
            <person name="Cichocki N."/>
            <person name="Clum A."/>
            <person name="Culley D."/>
            <person name="Crous P.W."/>
            <person name="Fauchery L."/>
            <person name="Girlanda M."/>
            <person name="Hayes R."/>
            <person name="Keri Z."/>
            <person name="Labutti K."/>
            <person name="Lipzen A."/>
            <person name="Lombard V."/>
            <person name="Magnuson J."/>
            <person name="Maillard F."/>
            <person name="Morin E."/>
            <person name="Murat C."/>
            <person name="Nolan M."/>
            <person name="Ohm R."/>
            <person name="Pangilinan J."/>
            <person name="Pereira M."/>
            <person name="Perotto S."/>
            <person name="Peter M."/>
            <person name="Riley R."/>
            <person name="Sitrit Y."/>
            <person name="Stielow B."/>
            <person name="Szollosi G."/>
            <person name="Zifcakova L."/>
            <person name="Stursova M."/>
            <person name="Spatafora J.W."/>
            <person name="Tedersoo L."/>
            <person name="Vaario L.-M."/>
            <person name="Yamada A."/>
            <person name="Yan M."/>
            <person name="Wang P."/>
            <person name="Xu J."/>
            <person name="Bruns T."/>
            <person name="Baldrian P."/>
            <person name="Vilgalys R."/>
            <person name="Henrissat B."/>
            <person name="Grigoriev I.V."/>
            <person name="Hibbett D."/>
            <person name="Nagy L.G."/>
            <person name="Martin F.M."/>
        </authorList>
    </citation>
    <scope>NUCLEOTIDE SEQUENCE</scope>
    <source>
        <strain evidence="1">UH-Tt-Lm1</strain>
    </source>
</reference>
<dbReference type="AlphaFoldDB" id="A0A9P6L5I0"/>
<reference evidence="1" key="1">
    <citation type="journal article" date="2020" name="Nat. Commun.">
        <title>Large-scale genome sequencing of mycorrhizal fungi provides insights into the early evolution of symbiotic traits.</title>
        <authorList>
            <person name="Miyauchi S."/>
            <person name="Kiss E."/>
            <person name="Kuo A."/>
            <person name="Drula E."/>
            <person name="Kohler A."/>
            <person name="Sanchez-Garcia M."/>
            <person name="Morin E."/>
            <person name="Andreopoulos B."/>
            <person name="Barry K.W."/>
            <person name="Bonito G."/>
            <person name="Buee M."/>
            <person name="Carver A."/>
            <person name="Chen C."/>
            <person name="Cichocki N."/>
            <person name="Clum A."/>
            <person name="Culley D."/>
            <person name="Crous P.W."/>
            <person name="Fauchery L."/>
            <person name="Girlanda M."/>
            <person name="Hayes R.D."/>
            <person name="Keri Z."/>
            <person name="LaButti K."/>
            <person name="Lipzen A."/>
            <person name="Lombard V."/>
            <person name="Magnuson J."/>
            <person name="Maillard F."/>
            <person name="Murat C."/>
            <person name="Nolan M."/>
            <person name="Ohm R.A."/>
            <person name="Pangilinan J."/>
            <person name="Pereira M.F."/>
            <person name="Perotto S."/>
            <person name="Peter M."/>
            <person name="Pfister S."/>
            <person name="Riley R."/>
            <person name="Sitrit Y."/>
            <person name="Stielow J.B."/>
            <person name="Szollosi G."/>
            <person name="Zifcakova L."/>
            <person name="Stursova M."/>
            <person name="Spatafora J.W."/>
            <person name="Tedersoo L."/>
            <person name="Vaario L.M."/>
            <person name="Yamada A."/>
            <person name="Yan M."/>
            <person name="Wang P."/>
            <person name="Xu J."/>
            <person name="Bruns T."/>
            <person name="Baldrian P."/>
            <person name="Vilgalys R."/>
            <person name="Dunand C."/>
            <person name="Henrissat B."/>
            <person name="Grigoriev I.V."/>
            <person name="Hibbett D."/>
            <person name="Nagy L.G."/>
            <person name="Martin F.M."/>
        </authorList>
    </citation>
    <scope>NUCLEOTIDE SEQUENCE</scope>
    <source>
        <strain evidence="1">UH-Tt-Lm1</strain>
    </source>
</reference>
<proteinExistence type="predicted"/>
<name>A0A9P6L5I0_9AGAM</name>
<organism evidence="1 2">
    <name type="scientific">Thelephora terrestris</name>
    <dbReference type="NCBI Taxonomy" id="56493"/>
    <lineage>
        <taxon>Eukaryota</taxon>
        <taxon>Fungi</taxon>
        <taxon>Dikarya</taxon>
        <taxon>Basidiomycota</taxon>
        <taxon>Agaricomycotina</taxon>
        <taxon>Agaricomycetes</taxon>
        <taxon>Thelephorales</taxon>
        <taxon>Thelephoraceae</taxon>
        <taxon>Thelephora</taxon>
    </lineage>
</organism>
<protein>
    <submittedName>
        <fullName evidence="1">Uncharacterized protein</fullName>
    </submittedName>
</protein>
<evidence type="ECO:0000313" key="2">
    <source>
        <dbReference type="Proteomes" id="UP000736335"/>
    </source>
</evidence>
<dbReference type="Proteomes" id="UP000736335">
    <property type="component" value="Unassembled WGS sequence"/>
</dbReference>
<sequence length="209" mass="23993">MVMSVLPISLRYATLGAFQHHSSFLKGIDDVGLAMRLWVAAASGLQDTDDVRERMVDALLQVAYDDDLRHHIPAAAWEWLKKRPVLPPGSRALQVRASRGFFQMVRTLGDIELTTSYLFVIWSERSNMYHRDCEEMRRLIREELDGIHVLDNRAVLIQRLDHILSQREVRTAGKYEELKEELLKLDEEGTRILTGSRSTFMCALPLPCS</sequence>
<dbReference type="OrthoDB" id="3299772at2759"/>
<comment type="caution">
    <text evidence="1">The sequence shown here is derived from an EMBL/GenBank/DDBJ whole genome shotgun (WGS) entry which is preliminary data.</text>
</comment>